<dbReference type="AlphaFoldDB" id="A0AA37T6T0"/>
<organism evidence="2 3">
    <name type="scientific">Marinibactrum halimedae</name>
    <dbReference type="NCBI Taxonomy" id="1444977"/>
    <lineage>
        <taxon>Bacteria</taxon>
        <taxon>Pseudomonadati</taxon>
        <taxon>Pseudomonadota</taxon>
        <taxon>Gammaproteobacteria</taxon>
        <taxon>Cellvibrionales</taxon>
        <taxon>Cellvibrionaceae</taxon>
        <taxon>Marinibactrum</taxon>
    </lineage>
</organism>
<evidence type="ECO:0000313" key="2">
    <source>
        <dbReference type="EMBL" id="GLS24625.1"/>
    </source>
</evidence>
<protein>
    <submittedName>
        <fullName evidence="2">Uncharacterized protein</fullName>
    </submittedName>
</protein>
<keyword evidence="1" id="KW-1133">Transmembrane helix</keyword>
<name>A0AA37T6T0_9GAMM</name>
<keyword evidence="3" id="KW-1185">Reference proteome</keyword>
<gene>
    <name evidence="2" type="ORF">GCM10007877_03390</name>
</gene>
<comment type="caution">
    <text evidence="2">The sequence shown here is derived from an EMBL/GenBank/DDBJ whole genome shotgun (WGS) entry which is preliminary data.</text>
</comment>
<feature type="transmembrane region" description="Helical" evidence="1">
    <location>
        <begin position="7"/>
        <end position="32"/>
    </location>
</feature>
<feature type="transmembrane region" description="Helical" evidence="1">
    <location>
        <begin position="44"/>
        <end position="65"/>
    </location>
</feature>
<proteinExistence type="predicted"/>
<dbReference type="Proteomes" id="UP001156870">
    <property type="component" value="Unassembled WGS sequence"/>
</dbReference>
<evidence type="ECO:0000256" key="1">
    <source>
        <dbReference type="SAM" id="Phobius"/>
    </source>
</evidence>
<keyword evidence="1" id="KW-0812">Transmembrane</keyword>
<accession>A0AA37T6T0</accession>
<keyword evidence="1" id="KW-0472">Membrane</keyword>
<evidence type="ECO:0000313" key="3">
    <source>
        <dbReference type="Proteomes" id="UP001156870"/>
    </source>
</evidence>
<dbReference type="EMBL" id="BSPD01000014">
    <property type="protein sequence ID" value="GLS24625.1"/>
    <property type="molecule type" value="Genomic_DNA"/>
</dbReference>
<sequence length="75" mass="8698">MNSYYSFLYNLIKFIGALILLVAFIILGFSIYDLVFGEEKNYPVWTPFFLVFLIFIVLGAIKIIGKFLRFASEES</sequence>
<reference evidence="2 3" key="1">
    <citation type="journal article" date="2014" name="Int. J. Syst. Evol. Microbiol.">
        <title>Complete genome sequence of Corynebacterium casei LMG S-19264T (=DSM 44701T), isolated from a smear-ripened cheese.</title>
        <authorList>
            <consortium name="US DOE Joint Genome Institute (JGI-PGF)"/>
            <person name="Walter F."/>
            <person name="Albersmeier A."/>
            <person name="Kalinowski J."/>
            <person name="Ruckert C."/>
        </authorList>
    </citation>
    <scope>NUCLEOTIDE SEQUENCE [LARGE SCALE GENOMIC DNA]</scope>
    <source>
        <strain evidence="2 3">NBRC 110095</strain>
    </source>
</reference>
<dbReference type="RefSeq" id="WP_232595888.1">
    <property type="nucleotide sequence ID" value="NZ_BSPD01000014.1"/>
</dbReference>